<feature type="transmembrane region" description="Helical" evidence="1">
    <location>
        <begin position="230"/>
        <end position="248"/>
    </location>
</feature>
<dbReference type="PANTHER" id="PTHR38434:SF1">
    <property type="entry name" value="BLL2549 PROTEIN"/>
    <property type="match status" value="1"/>
</dbReference>
<feature type="transmembrane region" description="Helical" evidence="1">
    <location>
        <begin position="204"/>
        <end position="224"/>
    </location>
</feature>
<keyword evidence="3" id="KW-1185">Reference proteome</keyword>
<evidence type="ECO:0000313" key="3">
    <source>
        <dbReference type="Proteomes" id="UP000290958"/>
    </source>
</evidence>
<sequence>MGIAVWGAALGAFIGFILGDFSEFGFFFGGVVGGGMGVWLRKIIRREIADAVHAALPVNQPPAPIAEAARPPATASIRQAAPQPATQATVDDPPALPEEAPVLPSIAPSVPRVRAPVAAAHEAPPPGPVEVIIGKARDWLLGGNTIVRVGIVILFLGLVFLVRFAAMAGMFPIEIRLALVAAVGVALLAIGLKKRAERPPFALSLQGAGIAVLYLTVFAAARGYGMMPPFAAFALMILFAALGCALAVMQNSLAMAFIAFLGGFAVPVLVGGQSETPLGLFAYMTTLNVAIFGIAWKKSWRPLNLLGFVATCPPSAPMAQI</sequence>
<proteinExistence type="predicted"/>
<dbReference type="Proteomes" id="UP000290958">
    <property type="component" value="Unassembled WGS sequence"/>
</dbReference>
<dbReference type="PANTHER" id="PTHR38434">
    <property type="entry name" value="BLL2549 PROTEIN"/>
    <property type="match status" value="1"/>
</dbReference>
<dbReference type="OrthoDB" id="207428at2"/>
<dbReference type="EMBL" id="SBKP01000009">
    <property type="protein sequence ID" value="RXR28426.1"/>
    <property type="molecule type" value="Genomic_DNA"/>
</dbReference>
<name>A0A4V1N3E9_9SPHN</name>
<feature type="transmembrane region" description="Helical" evidence="1">
    <location>
        <begin position="278"/>
        <end position="296"/>
    </location>
</feature>
<keyword evidence="1" id="KW-0472">Membrane</keyword>
<dbReference type="RefSeq" id="WP_129404500.1">
    <property type="nucleotide sequence ID" value="NZ_SBKP01000009.1"/>
</dbReference>
<gene>
    <name evidence="2" type="ORF">EQG66_10310</name>
</gene>
<feature type="transmembrane region" description="Helical" evidence="1">
    <location>
        <begin position="6"/>
        <end position="39"/>
    </location>
</feature>
<dbReference type="InterPro" id="IPR019286">
    <property type="entry name" value="DUF2339_TM"/>
</dbReference>
<keyword evidence="1" id="KW-0812">Transmembrane</keyword>
<feature type="transmembrane region" description="Helical" evidence="1">
    <location>
        <begin position="145"/>
        <end position="167"/>
    </location>
</feature>
<feature type="transmembrane region" description="Helical" evidence="1">
    <location>
        <begin position="173"/>
        <end position="192"/>
    </location>
</feature>
<keyword evidence="1" id="KW-1133">Transmembrane helix</keyword>
<evidence type="ECO:0000313" key="2">
    <source>
        <dbReference type="EMBL" id="RXR28426.1"/>
    </source>
</evidence>
<dbReference type="Pfam" id="PF10101">
    <property type="entry name" value="DUF2339"/>
    <property type="match status" value="1"/>
</dbReference>
<accession>A0A4V1N3E9</accession>
<organism evidence="2 3">
    <name type="scientific">Sphingobium fluviale</name>
    <dbReference type="NCBI Taxonomy" id="2506423"/>
    <lineage>
        <taxon>Bacteria</taxon>
        <taxon>Pseudomonadati</taxon>
        <taxon>Pseudomonadota</taxon>
        <taxon>Alphaproteobacteria</taxon>
        <taxon>Sphingomonadales</taxon>
        <taxon>Sphingomonadaceae</taxon>
        <taxon>Sphingobium</taxon>
    </lineage>
</organism>
<protein>
    <submittedName>
        <fullName evidence="2">DUF2339 domain-containing protein</fullName>
    </submittedName>
</protein>
<dbReference type="AlphaFoldDB" id="A0A4V1N3E9"/>
<feature type="transmembrane region" description="Helical" evidence="1">
    <location>
        <begin position="253"/>
        <end position="272"/>
    </location>
</feature>
<reference evidence="3" key="1">
    <citation type="submission" date="2019-01" db="EMBL/GenBank/DDBJ databases">
        <title>Cytophagaceae bacterium strain CAR-16.</title>
        <authorList>
            <person name="Chen W.-M."/>
        </authorList>
    </citation>
    <scope>NUCLEOTIDE SEQUENCE [LARGE SCALE GENOMIC DNA]</scope>
    <source>
        <strain evidence="3">CHR27</strain>
    </source>
</reference>
<comment type="caution">
    <text evidence="2">The sequence shown here is derived from an EMBL/GenBank/DDBJ whole genome shotgun (WGS) entry which is preliminary data.</text>
</comment>
<evidence type="ECO:0000256" key="1">
    <source>
        <dbReference type="SAM" id="Phobius"/>
    </source>
</evidence>